<accession>B5TK23</accession>
<keyword evidence="3" id="KW-1032">Host cell membrane</keyword>
<evidence type="ECO:0000256" key="7">
    <source>
        <dbReference type="ARBA" id="ARBA00023026"/>
    </source>
</evidence>
<evidence type="ECO:0000256" key="2">
    <source>
        <dbReference type="ARBA" id="ARBA00013526"/>
    </source>
</evidence>
<dbReference type="EMBL" id="EU980602">
    <property type="protein sequence ID" value="ACH73028.1"/>
    <property type="molecule type" value="Genomic_DNA"/>
</dbReference>
<keyword evidence="8" id="KW-0472">Membrane</keyword>
<sequence>MGASGSKKHSRPPRGLRERLLRARAGACGGRCDALGGEYSRFQEESGRGQSSPSCEGRQNHQGEYADRPWRNPINGETERLVWGAEQGDVDSDDDDLVGVPVTSRTQLREMTYKFAIDMSHLIKDKGGLEGMYYSERRREIIDLYLEKEEGIIPDWQNYTSGPGIRYPMFHGWLWKLVPVNVPQEGEDTETHCLMHPAQTSKFDDRHGETLVWRFDPTLAYDYVAFRLHPEEFGHKSGLPEEEWKARLKARGLPFN</sequence>
<dbReference type="SUPFAM" id="SSF55671">
    <property type="entry name" value="Regulatory factor Nef"/>
    <property type="match status" value="1"/>
</dbReference>
<keyword evidence="9 11" id="KW-0899">Viral immunoevasion</keyword>
<evidence type="ECO:0000256" key="6">
    <source>
        <dbReference type="ARBA" id="ARBA00022870"/>
    </source>
</evidence>
<keyword evidence="5 11" id="KW-0519">Myristate</keyword>
<organismHost>
    <name type="scientific">Homo sapiens</name>
    <name type="common">Human</name>
    <dbReference type="NCBI Taxonomy" id="9606"/>
</organismHost>
<keyword evidence="6" id="KW-1043">Host membrane</keyword>
<dbReference type="Proteomes" id="UP000260581">
    <property type="component" value="Segment"/>
</dbReference>
<evidence type="ECO:0000256" key="8">
    <source>
        <dbReference type="ARBA" id="ARBA00023136"/>
    </source>
</evidence>
<evidence type="ECO:0000256" key="5">
    <source>
        <dbReference type="ARBA" id="ARBA00022707"/>
    </source>
</evidence>
<protein>
    <recommendedName>
        <fullName evidence="2 11">Protein Nef</fullName>
    </recommendedName>
</protein>
<dbReference type="InterPro" id="IPR027481">
    <property type="entry name" value="HIV-1_Nef_core_sf"/>
</dbReference>
<feature type="compositionally biased region" description="Basic and acidic residues" evidence="12">
    <location>
        <begin position="58"/>
        <end position="70"/>
    </location>
</feature>
<evidence type="ECO:0000256" key="4">
    <source>
        <dbReference type="ARBA" id="ARBA00022581"/>
    </source>
</evidence>
<evidence type="ECO:0000256" key="12">
    <source>
        <dbReference type="SAM" id="MobiDB-lite"/>
    </source>
</evidence>
<feature type="region of interest" description="Disordered" evidence="12">
    <location>
        <begin position="41"/>
        <end position="73"/>
    </location>
</feature>
<dbReference type="GO" id="GO:0005525">
    <property type="term" value="F:GTP binding"/>
    <property type="evidence" value="ECO:0007669"/>
    <property type="project" value="InterPro"/>
</dbReference>
<proteinExistence type="inferred from homology"/>
<organism evidence="13 14">
    <name type="scientific">Human immunodeficiency virus 2</name>
    <dbReference type="NCBI Taxonomy" id="11709"/>
    <lineage>
        <taxon>Viruses</taxon>
        <taxon>Riboviria</taxon>
        <taxon>Pararnavirae</taxon>
        <taxon>Artverviricota</taxon>
        <taxon>Revtraviricetes</taxon>
        <taxon>Ortervirales</taxon>
        <taxon>Retroviridae</taxon>
        <taxon>Orthoretrovirinae</taxon>
        <taxon>Lentivirus</taxon>
        <taxon>Lentivirus humimdef2</taxon>
    </lineage>
</organism>
<gene>
    <name evidence="13" type="primary">nef</name>
</gene>
<name>B5TK23_9HIV2</name>
<keyword evidence="4" id="KW-0945">Host-virus interaction</keyword>
<dbReference type="InterPro" id="IPR001558">
    <property type="entry name" value="HIV_Nef"/>
</dbReference>
<evidence type="ECO:0000313" key="13">
    <source>
        <dbReference type="EMBL" id="ACH73028.1"/>
    </source>
</evidence>
<keyword evidence="10 11" id="KW-0449">Lipoprotein</keyword>
<reference evidence="13 14" key="1">
    <citation type="submission" date="2008-08" db="EMBL/GenBank/DDBJ databases">
        <authorList>
            <person name="Desai A."/>
            <person name="Gurjar S."/>
            <person name="Mangaiarkarasi A."/>
            <person name="Ranga U."/>
            <person name="Ravi V."/>
        </authorList>
    </citation>
    <scope>NUCLEOTIDE SEQUENCE [LARGE SCALE GENOMIC DNA]</scope>
    <source>
        <strain evidence="13">NNVA</strain>
    </source>
</reference>
<dbReference type="Pfam" id="PF00469">
    <property type="entry name" value="F-protein"/>
    <property type="match status" value="1"/>
</dbReference>
<evidence type="ECO:0000256" key="9">
    <source>
        <dbReference type="ARBA" id="ARBA00023280"/>
    </source>
</evidence>
<comment type="similarity">
    <text evidence="1 11">Belongs to the lentivirus primate group Nef protein family.</text>
</comment>
<evidence type="ECO:0000256" key="3">
    <source>
        <dbReference type="ARBA" id="ARBA00022511"/>
    </source>
</evidence>
<evidence type="ECO:0000256" key="10">
    <source>
        <dbReference type="ARBA" id="ARBA00023288"/>
    </source>
</evidence>
<keyword evidence="7 11" id="KW-0843">Virulence</keyword>
<evidence type="ECO:0000256" key="1">
    <source>
        <dbReference type="ARBA" id="ARBA00006933"/>
    </source>
</evidence>
<dbReference type="Gene3D" id="3.30.62.10">
    <property type="entry name" value="Nef Regulatory Factor"/>
    <property type="match status" value="1"/>
</dbReference>
<evidence type="ECO:0000313" key="14">
    <source>
        <dbReference type="Proteomes" id="UP000260581"/>
    </source>
</evidence>
<evidence type="ECO:0000256" key="11">
    <source>
        <dbReference type="RuleBase" id="RU000344"/>
    </source>
</evidence>